<dbReference type="InterPro" id="IPR047499">
    <property type="entry name" value="DD_AK7"/>
</dbReference>
<dbReference type="Gene3D" id="3.40.50.720">
    <property type="entry name" value="NAD(P)-binding Rossmann-like Domain"/>
    <property type="match status" value="1"/>
</dbReference>
<dbReference type="InterPro" id="IPR036291">
    <property type="entry name" value="NAD(P)-bd_dom_sf"/>
</dbReference>
<dbReference type="InterPro" id="IPR027417">
    <property type="entry name" value="P-loop_NTPase"/>
</dbReference>
<feature type="coiled-coil region" evidence="4">
    <location>
        <begin position="473"/>
        <end position="529"/>
    </location>
</feature>
<dbReference type="Gene3D" id="1.20.890.10">
    <property type="entry name" value="cAMP-dependent protein kinase regulatory subunit, dimerization-anchoring domain"/>
    <property type="match status" value="1"/>
</dbReference>
<evidence type="ECO:0000256" key="1">
    <source>
        <dbReference type="ARBA" id="ARBA00022679"/>
    </source>
</evidence>
<dbReference type="SUPFAM" id="SSF51735">
    <property type="entry name" value="NAD(P)-binding Rossmann-fold domains"/>
    <property type="match status" value="1"/>
</dbReference>
<dbReference type="EMBL" id="GL446901">
    <property type="protein sequence ID" value="EFN87130.1"/>
    <property type="molecule type" value="Genomic_DNA"/>
</dbReference>
<keyword evidence="2" id="KW-0547">Nucleotide-binding</keyword>
<feature type="compositionally biased region" description="Basic and acidic residues" evidence="5">
    <location>
        <begin position="631"/>
        <end position="642"/>
    </location>
</feature>
<gene>
    <name evidence="6" type="ORF">EAI_06809</name>
</gene>
<evidence type="ECO:0000313" key="6">
    <source>
        <dbReference type="EMBL" id="EFN87130.1"/>
    </source>
</evidence>
<dbReference type="Pfam" id="PF05186">
    <property type="entry name" value="Dpy-30"/>
    <property type="match status" value="1"/>
</dbReference>
<feature type="compositionally biased region" description="Acidic residues" evidence="5">
    <location>
        <begin position="354"/>
        <end position="364"/>
    </location>
</feature>
<feature type="region of interest" description="Disordered" evidence="5">
    <location>
        <begin position="234"/>
        <end position="273"/>
    </location>
</feature>
<feature type="region of interest" description="Disordered" evidence="5">
    <location>
        <begin position="347"/>
        <end position="367"/>
    </location>
</feature>
<evidence type="ECO:0000256" key="3">
    <source>
        <dbReference type="ARBA" id="ARBA00022777"/>
    </source>
</evidence>
<accession>E2BB39</accession>
<proteinExistence type="predicted"/>
<dbReference type="Proteomes" id="UP000008237">
    <property type="component" value="Unassembled WGS sequence"/>
</dbReference>
<evidence type="ECO:0000256" key="2">
    <source>
        <dbReference type="ARBA" id="ARBA00022741"/>
    </source>
</evidence>
<dbReference type="PANTHER" id="PTHR23359">
    <property type="entry name" value="NUCLEOTIDE KINASE"/>
    <property type="match status" value="1"/>
</dbReference>
<feature type="region of interest" description="Disordered" evidence="5">
    <location>
        <begin position="622"/>
        <end position="667"/>
    </location>
</feature>
<feature type="compositionally biased region" description="Acidic residues" evidence="5">
    <location>
        <begin position="241"/>
        <end position="272"/>
    </location>
</feature>
<dbReference type="OMA" id="HAYVITP"/>
<keyword evidence="7" id="KW-1185">Reference proteome</keyword>
<evidence type="ECO:0000313" key="7">
    <source>
        <dbReference type="Proteomes" id="UP000008237"/>
    </source>
</evidence>
<dbReference type="GO" id="GO:0006139">
    <property type="term" value="P:nucleobase-containing compound metabolic process"/>
    <property type="evidence" value="ECO:0007669"/>
    <property type="project" value="InterPro"/>
</dbReference>
<sequence>MLISTIMTWALTKPLDPADPNLPFTEADYRKRKPHPNYKEHLRCEREVVTVKKRANLKSNLKTLVVCCGVTYGEKQGPLHHLFKMAWQTAPFLPIFGKGSNKVPLLHVRDLAALGTGKVKSVTKQEALLLPEVSQRAYDMMTVDLNIDSVYIIDRIRWRFDMPFRDVVDDVVREYKAARNLRPVKIIVLGPPASGKTRLARFLADHYGINYVHVKTLISDTIQRLIDDIEAARSGGGQRDDLEDTAEDADNDKENEEEAEEEEEQEVEEQDEKEIVASRVELQEQLDEIRTNLAANNGRLDDVVLNKLFLKRLKSKDCLNQGYVIDGHPKTLEQARMLFLINEEDPRGEHVEKLEDESEDEDAAEEAKNVDVTILPELVVVLEASDHFLKERVMNRPESEIQGTHYTEECMLRRMKEYRERNTDDNTPLQLFDEMEIYTLVIPVEADVCPDMFPTFYQCAEILGEPRNYEPTAEEMETRRKRIEAEAQAAEAAEKLRREREMLERERQREEKMMEWERLTEKLKQEEEERLCVLAEPLRHYLATHVLPTLTEALIEVAKLRPQDPLDFLAEYLFRKNPEGRMFEPDYTETMSMLLDTISRQRNHVLPVKGPDVDVAQFTRRSQDELSAAGETEKSEDERRETSAISTAEQPFEYNWTDGSEKGELDFAGRVTEEFRNGV</sequence>
<dbReference type="GO" id="GO:0005524">
    <property type="term" value="F:ATP binding"/>
    <property type="evidence" value="ECO:0007669"/>
    <property type="project" value="InterPro"/>
</dbReference>
<dbReference type="GO" id="GO:0019205">
    <property type="term" value="F:nucleobase-containing compound kinase activity"/>
    <property type="evidence" value="ECO:0007669"/>
    <property type="project" value="InterPro"/>
</dbReference>
<dbReference type="InParanoid" id="E2BB39"/>
<keyword evidence="4" id="KW-0175">Coiled coil</keyword>
<keyword evidence="1" id="KW-0808">Transferase</keyword>
<dbReference type="AlphaFoldDB" id="E2BB39"/>
<name>E2BB39_HARSA</name>
<dbReference type="SUPFAM" id="SSF52540">
    <property type="entry name" value="P-loop containing nucleoside triphosphate hydrolases"/>
    <property type="match status" value="1"/>
</dbReference>
<dbReference type="STRING" id="610380.E2BB39"/>
<dbReference type="InterPro" id="IPR007858">
    <property type="entry name" value="Dpy-30_motif"/>
</dbReference>
<dbReference type="CDD" id="cd22967">
    <property type="entry name" value="DD_AK7"/>
    <property type="match status" value="1"/>
</dbReference>
<dbReference type="OrthoDB" id="10262413at2759"/>
<keyword evidence="3 6" id="KW-0418">Kinase</keyword>
<organism evidence="7">
    <name type="scientific">Harpegnathos saltator</name>
    <name type="common">Jerdon's jumping ant</name>
    <dbReference type="NCBI Taxonomy" id="610380"/>
    <lineage>
        <taxon>Eukaryota</taxon>
        <taxon>Metazoa</taxon>
        <taxon>Ecdysozoa</taxon>
        <taxon>Arthropoda</taxon>
        <taxon>Hexapoda</taxon>
        <taxon>Insecta</taxon>
        <taxon>Pterygota</taxon>
        <taxon>Neoptera</taxon>
        <taxon>Endopterygota</taxon>
        <taxon>Hymenoptera</taxon>
        <taxon>Apocrita</taxon>
        <taxon>Aculeata</taxon>
        <taxon>Formicoidea</taxon>
        <taxon>Formicidae</taxon>
        <taxon>Ponerinae</taxon>
        <taxon>Ponerini</taxon>
        <taxon>Harpegnathos</taxon>
    </lineage>
</organism>
<protein>
    <submittedName>
        <fullName evidence="6">Putative adenylate kinase 7</fullName>
    </submittedName>
</protein>
<evidence type="ECO:0000256" key="4">
    <source>
        <dbReference type="SAM" id="Coils"/>
    </source>
</evidence>
<dbReference type="Gene3D" id="3.40.50.300">
    <property type="entry name" value="P-loop containing nucleotide triphosphate hydrolases"/>
    <property type="match status" value="1"/>
</dbReference>
<evidence type="ECO:0000256" key="5">
    <source>
        <dbReference type="SAM" id="MobiDB-lite"/>
    </source>
</evidence>
<reference evidence="6 7" key="1">
    <citation type="journal article" date="2010" name="Science">
        <title>Genomic comparison of the ants Camponotus floridanus and Harpegnathos saltator.</title>
        <authorList>
            <person name="Bonasio R."/>
            <person name="Zhang G."/>
            <person name="Ye C."/>
            <person name="Mutti N.S."/>
            <person name="Fang X."/>
            <person name="Qin N."/>
            <person name="Donahue G."/>
            <person name="Yang P."/>
            <person name="Li Q."/>
            <person name="Li C."/>
            <person name="Zhang P."/>
            <person name="Huang Z."/>
            <person name="Berger S.L."/>
            <person name="Reinberg D."/>
            <person name="Wang J."/>
            <person name="Liebig J."/>
        </authorList>
    </citation>
    <scope>NUCLEOTIDE SEQUENCE [LARGE SCALE GENOMIC DNA]</scope>
    <source>
        <strain evidence="6 7">R22 G/1</strain>
    </source>
</reference>
<dbReference type="InterPro" id="IPR000850">
    <property type="entry name" value="Adenylat/UMP-CMP_kin"/>
</dbReference>